<dbReference type="InterPro" id="IPR036388">
    <property type="entry name" value="WH-like_DNA-bd_sf"/>
</dbReference>
<dbReference type="InterPro" id="IPR002831">
    <property type="entry name" value="Tscrpt_reg_TrmB_N"/>
</dbReference>
<dbReference type="RefSeq" id="WP_220134544.1">
    <property type="nucleotide sequence ID" value="NZ_BAABAM010000008.1"/>
</dbReference>
<protein>
    <submittedName>
        <fullName evidence="2">Sugar-specific transcriptional regulator TrmB</fullName>
    </submittedName>
</protein>
<reference evidence="2 3" key="1">
    <citation type="submission" date="2020-07" db="EMBL/GenBank/DDBJ databases">
        <title>Genomic Encyclopedia of Type Strains, Phase IV (KMG-IV): sequencing the most valuable type-strain genomes for metagenomic binning, comparative biology and taxonomic classification.</title>
        <authorList>
            <person name="Goeker M."/>
        </authorList>
    </citation>
    <scope>NUCLEOTIDE SEQUENCE [LARGE SCALE GENOMIC DNA]</scope>
    <source>
        <strain evidence="2 3">DSM 45533</strain>
    </source>
</reference>
<organism evidence="2 3">
    <name type="scientific">Nonomuraea soli</name>
    <dbReference type="NCBI Taxonomy" id="1032476"/>
    <lineage>
        <taxon>Bacteria</taxon>
        <taxon>Bacillati</taxon>
        <taxon>Actinomycetota</taxon>
        <taxon>Actinomycetes</taxon>
        <taxon>Streptosporangiales</taxon>
        <taxon>Streptosporangiaceae</taxon>
        <taxon>Nonomuraea</taxon>
    </lineage>
</organism>
<sequence length="329" mass="35890">MIESDVPDDVDLNILGLEPAEERAYRALVDLAAASPAVLADRLRLPASDARSLLRRLESLGLASRSGGDQERHVAAAPDLALRAMLVARRDELRRSELAINELTELYRRTAGSRAPGDLIEVVIGSDATRQRFEQLQLGAEREVMAFVTAPTVVQSAEDNPAEDAAVRRGVRYRVILERDVLDGPGGLSQAEQATRQGEEVAVVDTLPMKMIVADRSVALVPLSSPGEEPGALVVHARGLLGGLIRLFEWTWDRAAKLHLGAEEGDEDVTALDRKILALLFAGLTDEAVAKQLQLSPRTVQRRVRHLMDLSGATTRLQLGRYAPERGWV</sequence>
<dbReference type="PROSITE" id="PS50043">
    <property type="entry name" value="HTH_LUXR_2"/>
    <property type="match status" value="1"/>
</dbReference>
<dbReference type="InterPro" id="IPR016032">
    <property type="entry name" value="Sig_transdc_resp-reg_C-effctor"/>
</dbReference>
<gene>
    <name evidence="2" type="ORF">HNR30_007959</name>
</gene>
<dbReference type="SMART" id="SM00421">
    <property type="entry name" value="HTH_LUXR"/>
    <property type="match status" value="1"/>
</dbReference>
<proteinExistence type="predicted"/>
<dbReference type="PANTHER" id="PTHR34293:SF1">
    <property type="entry name" value="HTH-TYPE TRANSCRIPTIONAL REGULATOR TRMBL2"/>
    <property type="match status" value="1"/>
</dbReference>
<dbReference type="AlphaFoldDB" id="A0A7W0CSV1"/>
<evidence type="ECO:0000313" key="3">
    <source>
        <dbReference type="Proteomes" id="UP000530928"/>
    </source>
</evidence>
<comment type="caution">
    <text evidence="2">The sequence shown here is derived from an EMBL/GenBank/DDBJ whole genome shotgun (WGS) entry which is preliminary data.</text>
</comment>
<dbReference type="SUPFAM" id="SSF46785">
    <property type="entry name" value="Winged helix' DNA-binding domain"/>
    <property type="match status" value="1"/>
</dbReference>
<dbReference type="GO" id="GO:0003677">
    <property type="term" value="F:DNA binding"/>
    <property type="evidence" value="ECO:0007669"/>
    <property type="project" value="InterPro"/>
</dbReference>
<feature type="domain" description="HTH luxR-type" evidence="1">
    <location>
        <begin position="262"/>
        <end position="327"/>
    </location>
</feature>
<dbReference type="SUPFAM" id="SSF46894">
    <property type="entry name" value="C-terminal effector domain of the bipartite response regulators"/>
    <property type="match status" value="1"/>
</dbReference>
<dbReference type="InterPro" id="IPR051797">
    <property type="entry name" value="TrmB-like"/>
</dbReference>
<dbReference type="Pfam" id="PF01978">
    <property type="entry name" value="TrmB"/>
    <property type="match status" value="1"/>
</dbReference>
<evidence type="ECO:0000259" key="1">
    <source>
        <dbReference type="PROSITE" id="PS50043"/>
    </source>
</evidence>
<dbReference type="GO" id="GO:0006355">
    <property type="term" value="P:regulation of DNA-templated transcription"/>
    <property type="evidence" value="ECO:0007669"/>
    <property type="project" value="InterPro"/>
</dbReference>
<dbReference type="Gene3D" id="1.10.10.10">
    <property type="entry name" value="Winged helix-like DNA-binding domain superfamily/Winged helix DNA-binding domain"/>
    <property type="match status" value="2"/>
</dbReference>
<name>A0A7W0CSV1_9ACTN</name>
<keyword evidence="3" id="KW-1185">Reference proteome</keyword>
<dbReference type="EMBL" id="JACDUR010000009">
    <property type="protein sequence ID" value="MBA2896568.1"/>
    <property type="molecule type" value="Genomic_DNA"/>
</dbReference>
<dbReference type="InterPro" id="IPR036390">
    <property type="entry name" value="WH_DNA-bd_sf"/>
</dbReference>
<dbReference type="Proteomes" id="UP000530928">
    <property type="component" value="Unassembled WGS sequence"/>
</dbReference>
<evidence type="ECO:0000313" key="2">
    <source>
        <dbReference type="EMBL" id="MBA2896568.1"/>
    </source>
</evidence>
<accession>A0A7W0CSV1</accession>
<dbReference type="InterPro" id="IPR000792">
    <property type="entry name" value="Tscrpt_reg_LuxR_C"/>
</dbReference>
<dbReference type="PANTHER" id="PTHR34293">
    <property type="entry name" value="HTH-TYPE TRANSCRIPTIONAL REGULATOR TRMBL2"/>
    <property type="match status" value="1"/>
</dbReference>